<organism evidence="2 3">
    <name type="scientific">Phaeoacremonium minimum (strain UCR-PA7)</name>
    <name type="common">Esca disease fungus</name>
    <name type="synonym">Togninia minima</name>
    <dbReference type="NCBI Taxonomy" id="1286976"/>
    <lineage>
        <taxon>Eukaryota</taxon>
        <taxon>Fungi</taxon>
        <taxon>Dikarya</taxon>
        <taxon>Ascomycota</taxon>
        <taxon>Pezizomycotina</taxon>
        <taxon>Sordariomycetes</taxon>
        <taxon>Sordariomycetidae</taxon>
        <taxon>Togniniales</taxon>
        <taxon>Togniniaceae</taxon>
        <taxon>Phaeoacremonium</taxon>
    </lineage>
</organism>
<reference evidence="3" key="1">
    <citation type="journal article" date="2013" name="Genome Announc.">
        <title>Draft genome sequence of the ascomycete Phaeoacremonium aleophilum strain UCR-PA7, a causal agent of the esca disease complex in grapevines.</title>
        <authorList>
            <person name="Blanco-Ulate B."/>
            <person name="Rolshausen P."/>
            <person name="Cantu D."/>
        </authorList>
    </citation>
    <scope>NUCLEOTIDE SEQUENCE [LARGE SCALE GENOMIC DNA]</scope>
    <source>
        <strain evidence="3">UCR-PA7</strain>
    </source>
</reference>
<dbReference type="EMBL" id="KB933309">
    <property type="protein sequence ID" value="EON96913.1"/>
    <property type="molecule type" value="Genomic_DNA"/>
</dbReference>
<proteinExistence type="predicted"/>
<evidence type="ECO:0000256" key="1">
    <source>
        <dbReference type="SAM" id="SignalP"/>
    </source>
</evidence>
<keyword evidence="3" id="KW-1185">Reference proteome</keyword>
<dbReference type="HOGENOM" id="CLU_071125_1_0_1"/>
<evidence type="ECO:0000313" key="2">
    <source>
        <dbReference type="EMBL" id="EON96913.1"/>
    </source>
</evidence>
<feature type="chain" id="PRO_5004462630" evidence="1">
    <location>
        <begin position="18"/>
        <end position="201"/>
    </location>
</feature>
<dbReference type="OrthoDB" id="2349272at2759"/>
<sequence>MKTSTLSTLLLAGLAAAAPTAKRAEKQAAAIIAAIMPTADSCAGADFPDECRTASQAAPHLIAAMQAYGVYSPGAVSAVLALVGYESVDMKYKHNVSPGREGQGTSNMQMAAFNIEYGQSIPAIGDRAAAAGAAGILALVTDDKYNFGSGPWFLRNKCDADVLTGLAAFTDEAFAAYMACVGVTVDEGRQAYWDRAKTAWQ</sequence>
<dbReference type="eggNOG" id="ENOG502SPR5">
    <property type="taxonomic scope" value="Eukaryota"/>
</dbReference>
<dbReference type="RefSeq" id="XP_007918384.1">
    <property type="nucleotide sequence ID" value="XM_007920193.1"/>
</dbReference>
<dbReference type="AlphaFoldDB" id="R8BC88"/>
<dbReference type="GeneID" id="19328446"/>
<gene>
    <name evidence="2" type="ORF">UCRPA7_7666</name>
</gene>
<name>R8BC88_PHAM7</name>
<dbReference type="Proteomes" id="UP000014074">
    <property type="component" value="Unassembled WGS sequence"/>
</dbReference>
<protein>
    <submittedName>
        <fullName evidence="2">Uncharacterized protein</fullName>
    </submittedName>
</protein>
<evidence type="ECO:0000313" key="3">
    <source>
        <dbReference type="Proteomes" id="UP000014074"/>
    </source>
</evidence>
<dbReference type="KEGG" id="tmn:UCRPA7_7666"/>
<keyword evidence="1" id="KW-0732">Signal</keyword>
<accession>R8BC88</accession>
<feature type="signal peptide" evidence="1">
    <location>
        <begin position="1"/>
        <end position="17"/>
    </location>
</feature>